<feature type="domain" description="Histidine kinase" evidence="9">
    <location>
        <begin position="221"/>
        <end position="437"/>
    </location>
</feature>
<dbReference type="EC" id="2.7.13.3" evidence="2"/>
<dbReference type="InterPro" id="IPR004358">
    <property type="entry name" value="Sig_transdc_His_kin-like_C"/>
</dbReference>
<dbReference type="SMART" id="SM00065">
    <property type="entry name" value="GAF"/>
    <property type="match status" value="1"/>
</dbReference>
<dbReference type="PANTHER" id="PTHR43065">
    <property type="entry name" value="SENSOR HISTIDINE KINASE"/>
    <property type="match status" value="1"/>
</dbReference>
<dbReference type="Pfam" id="PF01590">
    <property type="entry name" value="GAF"/>
    <property type="match status" value="1"/>
</dbReference>
<keyword evidence="7" id="KW-0067">ATP-binding</keyword>
<dbReference type="OrthoDB" id="9789238at2"/>
<dbReference type="PROSITE" id="PS50109">
    <property type="entry name" value="HIS_KIN"/>
    <property type="match status" value="1"/>
</dbReference>
<keyword evidence="6 10" id="KW-0418">Kinase</keyword>
<keyword evidence="4" id="KW-0808">Transferase</keyword>
<evidence type="ECO:0000313" key="10">
    <source>
        <dbReference type="EMBL" id="SHH82360.1"/>
    </source>
</evidence>
<dbReference type="SUPFAM" id="SSF55781">
    <property type="entry name" value="GAF domain-like"/>
    <property type="match status" value="1"/>
</dbReference>
<evidence type="ECO:0000256" key="3">
    <source>
        <dbReference type="ARBA" id="ARBA00022553"/>
    </source>
</evidence>
<evidence type="ECO:0000313" key="11">
    <source>
        <dbReference type="Proteomes" id="UP000189796"/>
    </source>
</evidence>
<proteinExistence type="predicted"/>
<dbReference type="InterPro" id="IPR036890">
    <property type="entry name" value="HATPase_C_sf"/>
</dbReference>
<dbReference type="SMART" id="SM00387">
    <property type="entry name" value="HATPase_c"/>
    <property type="match status" value="1"/>
</dbReference>
<dbReference type="InterPro" id="IPR003661">
    <property type="entry name" value="HisK_dim/P_dom"/>
</dbReference>
<keyword evidence="5" id="KW-0547">Nucleotide-binding</keyword>
<name>A0A1M5W4H2_9BRAD</name>
<evidence type="ECO:0000256" key="8">
    <source>
        <dbReference type="ARBA" id="ARBA00023012"/>
    </source>
</evidence>
<dbReference type="Gene3D" id="3.30.450.40">
    <property type="match status" value="1"/>
</dbReference>
<keyword evidence="8" id="KW-0902">Two-component regulatory system</keyword>
<dbReference type="PANTHER" id="PTHR43065:SF10">
    <property type="entry name" value="PEROXIDE STRESS-ACTIVATED HISTIDINE KINASE MAK3"/>
    <property type="match status" value="1"/>
</dbReference>
<dbReference type="Gene3D" id="1.10.287.130">
    <property type="match status" value="1"/>
</dbReference>
<gene>
    <name evidence="10" type="ORF">SAMN05443248_6347</name>
</gene>
<dbReference type="GO" id="GO:0005524">
    <property type="term" value="F:ATP binding"/>
    <property type="evidence" value="ECO:0007669"/>
    <property type="project" value="UniProtKB-KW"/>
</dbReference>
<dbReference type="PRINTS" id="PR00344">
    <property type="entry name" value="BCTRLSENSOR"/>
</dbReference>
<dbReference type="InterPro" id="IPR003594">
    <property type="entry name" value="HATPase_dom"/>
</dbReference>
<dbReference type="Proteomes" id="UP000189796">
    <property type="component" value="Chromosome I"/>
</dbReference>
<evidence type="ECO:0000256" key="2">
    <source>
        <dbReference type="ARBA" id="ARBA00012438"/>
    </source>
</evidence>
<organism evidence="10 11">
    <name type="scientific">Bradyrhizobium erythrophlei</name>
    <dbReference type="NCBI Taxonomy" id="1437360"/>
    <lineage>
        <taxon>Bacteria</taxon>
        <taxon>Pseudomonadati</taxon>
        <taxon>Pseudomonadota</taxon>
        <taxon>Alphaproteobacteria</taxon>
        <taxon>Hyphomicrobiales</taxon>
        <taxon>Nitrobacteraceae</taxon>
        <taxon>Bradyrhizobium</taxon>
    </lineage>
</organism>
<dbReference type="GO" id="GO:0000155">
    <property type="term" value="F:phosphorelay sensor kinase activity"/>
    <property type="evidence" value="ECO:0007669"/>
    <property type="project" value="InterPro"/>
</dbReference>
<dbReference type="InterPro" id="IPR003018">
    <property type="entry name" value="GAF"/>
</dbReference>
<protein>
    <recommendedName>
        <fullName evidence="2">histidine kinase</fullName>
        <ecNumber evidence="2">2.7.13.3</ecNumber>
    </recommendedName>
</protein>
<dbReference type="SMART" id="SM00388">
    <property type="entry name" value="HisKA"/>
    <property type="match status" value="1"/>
</dbReference>
<dbReference type="CDD" id="cd00082">
    <property type="entry name" value="HisKA"/>
    <property type="match status" value="1"/>
</dbReference>
<dbReference type="RefSeq" id="WP_079604761.1">
    <property type="nucleotide sequence ID" value="NZ_LT670817.1"/>
</dbReference>
<dbReference type="SUPFAM" id="SSF55874">
    <property type="entry name" value="ATPase domain of HSP90 chaperone/DNA topoisomerase II/histidine kinase"/>
    <property type="match status" value="1"/>
</dbReference>
<comment type="catalytic activity">
    <reaction evidence="1">
        <text>ATP + protein L-histidine = ADP + protein N-phospho-L-histidine.</text>
        <dbReference type="EC" id="2.7.13.3"/>
    </reaction>
</comment>
<dbReference type="InterPro" id="IPR029016">
    <property type="entry name" value="GAF-like_dom_sf"/>
</dbReference>
<dbReference type="AlphaFoldDB" id="A0A1M5W4H2"/>
<evidence type="ECO:0000256" key="5">
    <source>
        <dbReference type="ARBA" id="ARBA00022741"/>
    </source>
</evidence>
<evidence type="ECO:0000256" key="1">
    <source>
        <dbReference type="ARBA" id="ARBA00000085"/>
    </source>
</evidence>
<dbReference type="Gene3D" id="3.30.565.10">
    <property type="entry name" value="Histidine kinase-like ATPase, C-terminal domain"/>
    <property type="match status" value="1"/>
</dbReference>
<keyword evidence="3" id="KW-0597">Phosphoprotein</keyword>
<sequence length="438" mass="47903">MNQLETGETPKAAQAVSNFQDELAEVLRERAAISAVLRAIASSPHDLQPIFDTILDSARRLCRADTGVFRLVEEAGFRLVARALGPGVSEDVLPPKLVEPGTFQGDFYSRLTASKLPLHVPDVALELHRADEATREFIGRRGLRTLLFVPMLRKHELVGSFALGRLRVERFTEREIELVTDFTAQATIALEIIRRERQQGQLQTELAHANRVATMGQLLASIIHEVKQPIASTVINAQAALRFLERRPPHLEQVQRVLAELVHDGMRASDIVDGIRALSQKAPSRKERLDINAAIRGVIELTRGEAVANGVSVQMDLAQGLPLIEGDRVQFQQVILNLILNAIEAMSDADEGTRELLISAGKAEPNGVHVGVRDSGPGLAPAALERVFDAFYTTKTSGLGMGLTICRSIIETHGGQLWATGHTPQGAFFHFTIPARPA</sequence>
<dbReference type="Pfam" id="PF02518">
    <property type="entry name" value="HATPase_c"/>
    <property type="match status" value="1"/>
</dbReference>
<dbReference type="EMBL" id="LT670817">
    <property type="protein sequence ID" value="SHH82360.1"/>
    <property type="molecule type" value="Genomic_DNA"/>
</dbReference>
<dbReference type="InterPro" id="IPR005467">
    <property type="entry name" value="His_kinase_dom"/>
</dbReference>
<dbReference type="InterPro" id="IPR036097">
    <property type="entry name" value="HisK_dim/P_sf"/>
</dbReference>
<accession>A0A1M5W4H2</accession>
<dbReference type="SUPFAM" id="SSF47384">
    <property type="entry name" value="Homodimeric domain of signal transducing histidine kinase"/>
    <property type="match status" value="1"/>
</dbReference>
<evidence type="ECO:0000256" key="7">
    <source>
        <dbReference type="ARBA" id="ARBA00022840"/>
    </source>
</evidence>
<evidence type="ECO:0000259" key="9">
    <source>
        <dbReference type="PROSITE" id="PS50109"/>
    </source>
</evidence>
<evidence type="ECO:0000256" key="6">
    <source>
        <dbReference type="ARBA" id="ARBA00022777"/>
    </source>
</evidence>
<evidence type="ECO:0000256" key="4">
    <source>
        <dbReference type="ARBA" id="ARBA00022679"/>
    </source>
</evidence>
<reference evidence="10 11" key="1">
    <citation type="submission" date="2016-11" db="EMBL/GenBank/DDBJ databases">
        <authorList>
            <person name="Jaros S."/>
            <person name="Januszkiewicz K."/>
            <person name="Wedrychowicz H."/>
        </authorList>
    </citation>
    <scope>NUCLEOTIDE SEQUENCE [LARGE SCALE GENOMIC DNA]</scope>
    <source>
        <strain evidence="10 11">GAS138</strain>
    </source>
</reference>